<name>A0A1I0G0D5_9FIRM</name>
<proteinExistence type="predicted"/>
<dbReference type="CDD" id="cd01839">
    <property type="entry name" value="SGNH_arylesterase_like"/>
    <property type="match status" value="1"/>
</dbReference>
<dbReference type="InterPro" id="IPR013830">
    <property type="entry name" value="SGNH_hydro"/>
</dbReference>
<dbReference type="PANTHER" id="PTHR30383">
    <property type="entry name" value="THIOESTERASE 1/PROTEASE 1/LYSOPHOSPHOLIPASE L1"/>
    <property type="match status" value="1"/>
</dbReference>
<gene>
    <name evidence="2" type="ORF">SAMN04487772_14310</name>
</gene>
<dbReference type="STRING" id="29364.SAMN04487772_14310"/>
<dbReference type="SUPFAM" id="SSF52266">
    <property type="entry name" value="SGNH hydrolase"/>
    <property type="match status" value="1"/>
</dbReference>
<sequence>MKQIVCFGDSNTYGYIPKEGTRYPWGVRWTSILNEKLGLEKYRVLEQGLCGRTTIFEDPLRDGRNGLKMLPAVLETSGPADFVVIMLGTNDLKTVYGASAEVIGKGAERLIKKTQQYAKDSKILLISPIFLGEQIWKKEFDPEFSKASVEVSKQLGEVYKRIAKKENIAFLDASSYAKPSDVDQEHLNEEGHRLLAQAIYNRIIELEKEIA</sequence>
<dbReference type="PANTHER" id="PTHR30383:SF29">
    <property type="entry name" value="SGNH HYDROLASE-TYPE ESTERASE DOMAIN-CONTAINING PROTEIN"/>
    <property type="match status" value="1"/>
</dbReference>
<dbReference type="Pfam" id="PF13472">
    <property type="entry name" value="Lipase_GDSL_2"/>
    <property type="match status" value="1"/>
</dbReference>
<evidence type="ECO:0000313" key="3">
    <source>
        <dbReference type="Proteomes" id="UP000199800"/>
    </source>
</evidence>
<accession>A0A1I0G0D5</accession>
<dbReference type="InterPro" id="IPR036514">
    <property type="entry name" value="SGNH_hydro_sf"/>
</dbReference>
<dbReference type="EMBL" id="FOHN01000043">
    <property type="protein sequence ID" value="SET64285.1"/>
    <property type="molecule type" value="Genomic_DNA"/>
</dbReference>
<dbReference type="OrthoDB" id="164654at2"/>
<evidence type="ECO:0000313" key="2">
    <source>
        <dbReference type="EMBL" id="SET64285.1"/>
    </source>
</evidence>
<dbReference type="InterPro" id="IPR051532">
    <property type="entry name" value="Ester_Hydrolysis_Enzymes"/>
</dbReference>
<dbReference type="Gene3D" id="3.40.50.1110">
    <property type="entry name" value="SGNH hydrolase"/>
    <property type="match status" value="1"/>
</dbReference>
<keyword evidence="3" id="KW-1185">Reference proteome</keyword>
<dbReference type="Proteomes" id="UP000199800">
    <property type="component" value="Unassembled WGS sequence"/>
</dbReference>
<reference evidence="2 3" key="1">
    <citation type="submission" date="2016-10" db="EMBL/GenBank/DDBJ databases">
        <authorList>
            <person name="de Groot N.N."/>
        </authorList>
    </citation>
    <scope>NUCLEOTIDE SEQUENCE [LARGE SCALE GENOMIC DNA]</scope>
    <source>
        <strain evidence="2 3">DSM 1801</strain>
    </source>
</reference>
<dbReference type="AlphaFoldDB" id="A0A1I0G0D5"/>
<organism evidence="2 3">
    <name type="scientific">[Clostridium] polysaccharolyticum</name>
    <dbReference type="NCBI Taxonomy" id="29364"/>
    <lineage>
        <taxon>Bacteria</taxon>
        <taxon>Bacillati</taxon>
        <taxon>Bacillota</taxon>
        <taxon>Clostridia</taxon>
        <taxon>Lachnospirales</taxon>
        <taxon>Lachnospiraceae</taxon>
    </lineage>
</organism>
<feature type="domain" description="SGNH hydrolase-type esterase" evidence="1">
    <location>
        <begin position="6"/>
        <end position="194"/>
    </location>
</feature>
<dbReference type="RefSeq" id="WP_092479165.1">
    <property type="nucleotide sequence ID" value="NZ_FOHN01000043.1"/>
</dbReference>
<protein>
    <submittedName>
        <fullName evidence="2">Lysophospholipase L1</fullName>
    </submittedName>
</protein>
<evidence type="ECO:0000259" key="1">
    <source>
        <dbReference type="Pfam" id="PF13472"/>
    </source>
</evidence>